<evidence type="ECO:0000256" key="1">
    <source>
        <dbReference type="ARBA" id="ARBA00005189"/>
    </source>
</evidence>
<name>A0A080MDI2_9PROT</name>
<evidence type="ECO:0000313" key="6">
    <source>
        <dbReference type="EMBL" id="QLH51519.1"/>
    </source>
</evidence>
<dbReference type="PANTHER" id="PTHR10434:SF9">
    <property type="entry name" value="PHOSPHOLIPID_GLYCEROL ACYLTRANSFERASE DOMAIN-CONTAINING PROTEIN"/>
    <property type="match status" value="1"/>
</dbReference>
<evidence type="ECO:0000259" key="4">
    <source>
        <dbReference type="SMART" id="SM00563"/>
    </source>
</evidence>
<keyword evidence="2 5" id="KW-0808">Transferase</keyword>
<dbReference type="AlphaFoldDB" id="A0A080MDI2"/>
<accession>A0A7D5SGC4</accession>
<evidence type="ECO:0000313" key="5">
    <source>
        <dbReference type="EMBL" id="KFB75284.1"/>
    </source>
</evidence>
<dbReference type="RefSeq" id="WP_034952231.1">
    <property type="nucleotide sequence ID" value="NZ_JDST02000096.1"/>
</dbReference>
<dbReference type="GO" id="GO:0003841">
    <property type="term" value="F:1-acylglycerol-3-phosphate O-acyltransferase activity"/>
    <property type="evidence" value="ECO:0007669"/>
    <property type="project" value="TreeGrafter"/>
</dbReference>
<evidence type="ECO:0000256" key="3">
    <source>
        <dbReference type="ARBA" id="ARBA00023315"/>
    </source>
</evidence>
<accession>A0A080MDI2</accession>
<dbReference type="GO" id="GO:0006654">
    <property type="term" value="P:phosphatidic acid biosynthetic process"/>
    <property type="evidence" value="ECO:0007669"/>
    <property type="project" value="TreeGrafter"/>
</dbReference>
<dbReference type="EMBL" id="JDST02000096">
    <property type="protein sequence ID" value="KFB75284.1"/>
    <property type="molecule type" value="Genomic_DNA"/>
</dbReference>
<dbReference type="SMART" id="SM00563">
    <property type="entry name" value="PlsC"/>
    <property type="match status" value="1"/>
</dbReference>
<dbReference type="Proteomes" id="UP000509684">
    <property type="component" value="Chromosome"/>
</dbReference>
<gene>
    <name evidence="5" type="ORF">AW06_003656</name>
    <name evidence="6" type="ORF">HWD57_18190</name>
</gene>
<dbReference type="EMBL" id="CP058708">
    <property type="protein sequence ID" value="QLH51519.1"/>
    <property type="molecule type" value="Genomic_DNA"/>
</dbReference>
<dbReference type="InterPro" id="IPR002123">
    <property type="entry name" value="Plipid/glycerol_acylTrfase"/>
</dbReference>
<dbReference type="Proteomes" id="UP000021315">
    <property type="component" value="Unassembled WGS sequence"/>
</dbReference>
<dbReference type="SUPFAM" id="SSF69593">
    <property type="entry name" value="Glycerol-3-phosphate (1)-acyltransferase"/>
    <property type="match status" value="1"/>
</dbReference>
<keyword evidence="3 5" id="KW-0012">Acyltransferase</keyword>
<organism evidence="5 7">
    <name type="scientific">Candidatus Accumulibacter cognatus</name>
    <dbReference type="NCBI Taxonomy" id="2954383"/>
    <lineage>
        <taxon>Bacteria</taxon>
        <taxon>Pseudomonadati</taxon>
        <taxon>Pseudomonadota</taxon>
        <taxon>Betaproteobacteria</taxon>
        <taxon>Candidatus Accumulibacter</taxon>
    </lineage>
</organism>
<evidence type="ECO:0000313" key="7">
    <source>
        <dbReference type="Proteomes" id="UP000021315"/>
    </source>
</evidence>
<feature type="domain" description="Phospholipid/glycerol acyltransferase" evidence="4">
    <location>
        <begin position="28"/>
        <end position="137"/>
    </location>
</feature>
<evidence type="ECO:0000256" key="2">
    <source>
        <dbReference type="ARBA" id="ARBA00022679"/>
    </source>
</evidence>
<proteinExistence type="predicted"/>
<dbReference type="KEGG" id="acog:HWD57_18190"/>
<sequence>MLKILSCRLLAVLGWTLREPPERPARAVLIAYPHTSNWDAFYALLGKFGLGLEARWVAKDSLFRWPFGGLLRHLGGIPVNRRIRQGFVAEMVEQFAATPRLLLVVAPEGTRRLTGGWKSGFYRIALAADVPVALGFVDYTRREAGILAYVTLSGDSAIDLAAIAQHYTEQRGKRPELASPIRWLD</sequence>
<evidence type="ECO:0000313" key="8">
    <source>
        <dbReference type="Proteomes" id="UP000509684"/>
    </source>
</evidence>
<reference evidence="6" key="3">
    <citation type="submission" date="2020-06" db="EMBL/GenBank/DDBJ databases">
        <authorList>
            <person name="Arumugam K."/>
            <person name="Besarab I."/>
            <person name="Haryono M."/>
            <person name="Bagci C."/>
            <person name="Beier S."/>
            <person name="Buchfink B."/>
            <person name="Gorska A."/>
            <person name="Qiu G."/>
            <person name="Huson D.H."/>
            <person name="Williams R.B."/>
        </authorList>
    </citation>
    <scope>NUCLEOTIDE SEQUENCE</scope>
    <source>
        <strain evidence="6">SSA1</strain>
    </source>
</reference>
<protein>
    <submittedName>
        <fullName evidence="6">1-acyl-sn-glycerol-3-phosphate acyltransferase</fullName>
    </submittedName>
    <submittedName>
        <fullName evidence="5">1-acylglycerol-3-phosphate O-acyltransferase</fullName>
    </submittedName>
</protein>
<comment type="pathway">
    <text evidence="1">Lipid metabolism.</text>
</comment>
<dbReference type="PANTHER" id="PTHR10434">
    <property type="entry name" value="1-ACYL-SN-GLYCEROL-3-PHOSPHATE ACYLTRANSFERASE"/>
    <property type="match status" value="1"/>
</dbReference>
<keyword evidence="7" id="KW-1185">Reference proteome</keyword>
<dbReference type="Pfam" id="PF01553">
    <property type="entry name" value="Acyltransferase"/>
    <property type="match status" value="1"/>
</dbReference>
<reference evidence="6 8" key="2">
    <citation type="journal article" date="2019" name="Microbiome">
        <title>Annotated bacterial chromosomes from frame-shift-corrected long-read metagenomic data.</title>
        <authorList>
            <person name="Arumugam K."/>
            <person name="Bagci C."/>
            <person name="Bessarab I."/>
            <person name="Beier S."/>
            <person name="Buchfink B."/>
            <person name="Gorska A."/>
            <person name="Qiu G."/>
            <person name="Huson D.H."/>
            <person name="Williams R.B.H."/>
        </authorList>
    </citation>
    <scope>NUCLEOTIDE SEQUENCE [LARGE SCALE GENOMIC DNA]</scope>
    <source>
        <strain evidence="6">SSA1</strain>
    </source>
</reference>
<dbReference type="STRING" id="1453999.AW06_003656"/>
<reference evidence="5 7" key="1">
    <citation type="submission" date="2014-02" db="EMBL/GenBank/DDBJ databases">
        <title>Expanding our view of genomic diversity in Candidatus Accumulibacter clades.</title>
        <authorList>
            <person name="Skennerton C.T."/>
            <person name="Barr J.J."/>
            <person name="Slater F.R."/>
            <person name="Bond P.L."/>
            <person name="Tyson G.W."/>
        </authorList>
    </citation>
    <scope>NUCLEOTIDE SEQUENCE [LARGE SCALE GENOMIC DNA]</scope>
    <source>
        <strain evidence="7">SK-02</strain>
    </source>
</reference>